<dbReference type="PANTHER" id="PTHR12357">
    <property type="entry name" value="YTH YT521-B HOMOLOGY DOMAIN-CONTAINING"/>
    <property type="match status" value="1"/>
</dbReference>
<evidence type="ECO:0000256" key="1">
    <source>
        <dbReference type="RuleBase" id="RU369095"/>
    </source>
</evidence>
<feature type="region of interest" description="Disordered" evidence="2">
    <location>
        <begin position="1"/>
        <end position="22"/>
    </location>
</feature>
<proteinExistence type="inferred from homology"/>
<dbReference type="EMBL" id="BJWL01000010">
    <property type="protein sequence ID" value="GFY94700.1"/>
    <property type="molecule type" value="Genomic_DNA"/>
</dbReference>
<evidence type="ECO:0000259" key="3">
    <source>
        <dbReference type="PROSITE" id="PS50882"/>
    </source>
</evidence>
<dbReference type="Gene3D" id="3.10.590.10">
    <property type="entry name" value="ph1033 like domains"/>
    <property type="match status" value="1"/>
</dbReference>
<dbReference type="CDD" id="cd21134">
    <property type="entry name" value="YTH"/>
    <property type="match status" value="1"/>
</dbReference>
<dbReference type="AlphaFoldDB" id="A0A7J0F7N2"/>
<evidence type="ECO:0000313" key="5">
    <source>
        <dbReference type="Proteomes" id="UP000585474"/>
    </source>
</evidence>
<name>A0A7J0F7N2_9ERIC</name>
<dbReference type="Proteomes" id="UP000585474">
    <property type="component" value="Unassembled WGS sequence"/>
</dbReference>
<feature type="region of interest" description="Disordered" evidence="2">
    <location>
        <begin position="496"/>
        <end position="516"/>
    </location>
</feature>
<comment type="caution">
    <text evidence="4">The sequence shown here is derived from an EMBL/GenBank/DDBJ whole genome shotgun (WGS) entry which is preliminary data.</text>
</comment>
<protein>
    <recommendedName>
        <fullName evidence="1">YTH domain-containing family protein</fullName>
    </recommendedName>
</protein>
<keyword evidence="5" id="KW-1185">Reference proteome</keyword>
<organism evidence="4 5">
    <name type="scientific">Actinidia rufa</name>
    <dbReference type="NCBI Taxonomy" id="165716"/>
    <lineage>
        <taxon>Eukaryota</taxon>
        <taxon>Viridiplantae</taxon>
        <taxon>Streptophyta</taxon>
        <taxon>Embryophyta</taxon>
        <taxon>Tracheophyta</taxon>
        <taxon>Spermatophyta</taxon>
        <taxon>Magnoliopsida</taxon>
        <taxon>eudicotyledons</taxon>
        <taxon>Gunneridae</taxon>
        <taxon>Pentapetalae</taxon>
        <taxon>asterids</taxon>
        <taxon>Ericales</taxon>
        <taxon>Actinidiaceae</taxon>
        <taxon>Actinidia</taxon>
    </lineage>
</organism>
<dbReference type="GO" id="GO:1990247">
    <property type="term" value="F:N6-methyladenosine-containing RNA reader activity"/>
    <property type="evidence" value="ECO:0007669"/>
    <property type="project" value="UniProtKB-UniRule"/>
</dbReference>
<keyword evidence="1" id="KW-0694">RNA-binding</keyword>
<accession>A0A7J0F7N2</accession>
<feature type="region of interest" description="Disordered" evidence="2">
    <location>
        <begin position="436"/>
        <end position="455"/>
    </location>
</feature>
<dbReference type="GO" id="GO:0005737">
    <property type="term" value="C:cytoplasm"/>
    <property type="evidence" value="ECO:0007669"/>
    <property type="project" value="TreeGrafter"/>
</dbReference>
<evidence type="ECO:0000256" key="2">
    <source>
        <dbReference type="SAM" id="MobiDB-lite"/>
    </source>
</evidence>
<gene>
    <name evidence="4" type="ORF">Acr_10g0000850</name>
</gene>
<dbReference type="PANTHER" id="PTHR12357:SF95">
    <property type="entry name" value="YTH DOMAIN-CONTAINING FAMILY PROTEIN"/>
    <property type="match status" value="1"/>
</dbReference>
<feature type="compositionally biased region" description="Polar residues" evidence="2">
    <location>
        <begin position="235"/>
        <end position="245"/>
    </location>
</feature>
<evidence type="ECO:0000313" key="4">
    <source>
        <dbReference type="EMBL" id="GFY94700.1"/>
    </source>
</evidence>
<dbReference type="InterPro" id="IPR045168">
    <property type="entry name" value="YTH_prot"/>
</dbReference>
<dbReference type="GO" id="GO:0003729">
    <property type="term" value="F:mRNA binding"/>
    <property type="evidence" value="ECO:0007669"/>
    <property type="project" value="UniProtKB-UniRule"/>
</dbReference>
<dbReference type="PROSITE" id="PS50882">
    <property type="entry name" value="YTH"/>
    <property type="match status" value="1"/>
</dbReference>
<comment type="function">
    <text evidence="1">Specifically recognizes and binds N6-methyladenosine (m6A)-containing RNAs, and regulates mRNA stability. M6A is a modification present at internal sites of mRNAs and some non-coding RNAs and plays a role in mRNA stability and processing.</text>
</comment>
<dbReference type="Pfam" id="PF04146">
    <property type="entry name" value="YTH"/>
    <property type="match status" value="1"/>
</dbReference>
<dbReference type="OrthoDB" id="306690at2759"/>
<reference evidence="4 5" key="1">
    <citation type="submission" date="2019-07" db="EMBL/GenBank/DDBJ databases">
        <title>De Novo Assembly of kiwifruit Actinidia rufa.</title>
        <authorList>
            <person name="Sugita-Konishi S."/>
            <person name="Sato K."/>
            <person name="Mori E."/>
            <person name="Abe Y."/>
            <person name="Kisaki G."/>
            <person name="Hamano K."/>
            <person name="Suezawa K."/>
            <person name="Otani M."/>
            <person name="Fukuda T."/>
            <person name="Manabe T."/>
            <person name="Gomi K."/>
            <person name="Tabuchi M."/>
            <person name="Akimitsu K."/>
            <person name="Kataoka I."/>
        </authorList>
    </citation>
    <scope>NUCLEOTIDE SEQUENCE [LARGE SCALE GENOMIC DNA]</scope>
    <source>
        <strain evidence="5">cv. Fuchu</strain>
    </source>
</reference>
<feature type="domain" description="YTH" evidence="3">
    <location>
        <begin position="269"/>
        <end position="410"/>
    </location>
</feature>
<feature type="region of interest" description="Disordered" evidence="2">
    <location>
        <begin position="203"/>
        <end position="251"/>
    </location>
</feature>
<feature type="compositionally biased region" description="Polar residues" evidence="2">
    <location>
        <begin position="440"/>
        <end position="449"/>
    </location>
</feature>
<dbReference type="InterPro" id="IPR007275">
    <property type="entry name" value="YTH_domain"/>
</dbReference>
<sequence>MSSSGDATSGIKGETSQESAADQGVYYPPTSCYDYCYPGYNGNFSQLNDQNHFKAGDGSVLYYMPGYNPYATGPFMGVEGQQPYYSSTGYLQHPVSYGSEAMPRYTWNSACVGDVANGSTVELLLASFRHCLWIQSLEGLLPQLMSPNLSLKANLSKTVGKLGSGYQSAGLDKGFHPVGKFSSYINHNQGLLMHHSPMGYRSNGRVWNGNNKSQSRDKHGEFDASTELTRGPRGQNRTNPSNPSEEQLGPTVRRELYNLEEFQTEYDNAKFFVIKSYSEDDIHKCIKYDVWSSTPYGNKKLDAAFHDAEAKASETGTKCPVFLFFSVNGSGQFVGVAEMIGPVDFNKDMGFWQSDKWNGFFPVKWHVVKDTPNTQLHHIILENNDNKTVTFSRDTQEIGLKQGIEMLNIFKSYLAKNSILDDFNFYENREKLLKAKGSNKKASSQTEMYNSHDFPNHLETGERIIEAAVRPKRSDPTPSLINLTKNLSINPYPLKSGAVKNPTENSVPPTSASKAI</sequence>
<dbReference type="GO" id="GO:0061157">
    <property type="term" value="P:mRNA destabilization"/>
    <property type="evidence" value="ECO:0007669"/>
    <property type="project" value="TreeGrafter"/>
</dbReference>
<feature type="compositionally biased region" description="Polar residues" evidence="2">
    <location>
        <begin position="502"/>
        <end position="516"/>
    </location>
</feature>
<comment type="similarity">
    <text evidence="1">Belongs to the YTHDF family.</text>
</comment>